<dbReference type="InterPro" id="IPR050638">
    <property type="entry name" value="AA-Vitamin_Transporters"/>
</dbReference>
<reference evidence="9 10" key="1">
    <citation type="submission" date="2021-08" db="EMBL/GenBank/DDBJ databases">
        <title>Draft genome sequence of Spirulina subsalsa with high tolerance to salinity and hype-accumulation of phycocyanin.</title>
        <authorList>
            <person name="Pei H."/>
            <person name="Jiang L."/>
        </authorList>
    </citation>
    <scope>NUCLEOTIDE SEQUENCE [LARGE SCALE GENOMIC DNA]</scope>
    <source>
        <strain evidence="9 10">FACHB-351</strain>
    </source>
</reference>
<name>A0ABT3L8P7_9CYAN</name>
<feature type="transmembrane region" description="Helical" evidence="7">
    <location>
        <begin position="229"/>
        <end position="249"/>
    </location>
</feature>
<feature type="transmembrane region" description="Helical" evidence="7">
    <location>
        <begin position="287"/>
        <end position="306"/>
    </location>
</feature>
<proteinExistence type="inferred from homology"/>
<gene>
    <name evidence="9" type="ORF">K4A83_16590</name>
</gene>
<feature type="transmembrane region" description="Helical" evidence="7">
    <location>
        <begin position="74"/>
        <end position="96"/>
    </location>
</feature>
<protein>
    <submittedName>
        <fullName evidence="9">DMT family transporter</fullName>
    </submittedName>
</protein>
<feature type="domain" description="EamA" evidence="8">
    <location>
        <begin position="163"/>
        <end position="303"/>
    </location>
</feature>
<dbReference type="PANTHER" id="PTHR32322">
    <property type="entry name" value="INNER MEMBRANE TRANSPORTER"/>
    <property type="match status" value="1"/>
</dbReference>
<dbReference type="EMBL" id="JAIHOM010000095">
    <property type="protein sequence ID" value="MCW6037878.1"/>
    <property type="molecule type" value="Genomic_DNA"/>
</dbReference>
<evidence type="ECO:0000313" key="10">
    <source>
        <dbReference type="Proteomes" id="UP001526426"/>
    </source>
</evidence>
<evidence type="ECO:0000259" key="8">
    <source>
        <dbReference type="Pfam" id="PF00892"/>
    </source>
</evidence>
<dbReference type="SUPFAM" id="SSF103481">
    <property type="entry name" value="Multidrug resistance efflux transporter EmrE"/>
    <property type="match status" value="2"/>
</dbReference>
<sequence>MELGLLGGEWQLGALAALGAALFWALATVIYGQVGQTFAPLWLNLFKGGIAIALLTLTLLLTADPIPSQVLAPVGLLLISGVVGIGLGDTAFLFALSKLGARRTLLLETLAPPLTACLAWLFLGETLPLRAWLGIVLVLLGVGWVIAERTPDWVRDPAHLKQGLLWGVLSTLCQGVGAVLSRAALVQSTLTPLWSTLLRLLGGMGMIILLLALLKTGQRRPTGQILRSPKLWGAIALAALLGTYLGIWLQQTAFKLAPAGIAQTFLATSPLFVLPLAALLKEPISLRAVLGVFIALLGISLLFSGGTA</sequence>
<evidence type="ECO:0000256" key="6">
    <source>
        <dbReference type="ARBA" id="ARBA00023136"/>
    </source>
</evidence>
<accession>A0ABT3L8P7</accession>
<feature type="transmembrane region" description="Helical" evidence="7">
    <location>
        <begin position="261"/>
        <end position="280"/>
    </location>
</feature>
<feature type="transmembrane region" description="Helical" evidence="7">
    <location>
        <begin position="129"/>
        <end position="147"/>
    </location>
</feature>
<evidence type="ECO:0000256" key="5">
    <source>
        <dbReference type="ARBA" id="ARBA00022989"/>
    </source>
</evidence>
<organism evidence="9 10">
    <name type="scientific">Spirulina subsalsa FACHB-351</name>
    <dbReference type="NCBI Taxonomy" id="234711"/>
    <lineage>
        <taxon>Bacteria</taxon>
        <taxon>Bacillati</taxon>
        <taxon>Cyanobacteriota</taxon>
        <taxon>Cyanophyceae</taxon>
        <taxon>Spirulinales</taxon>
        <taxon>Spirulinaceae</taxon>
        <taxon>Spirulina</taxon>
    </lineage>
</organism>
<evidence type="ECO:0000313" key="9">
    <source>
        <dbReference type="EMBL" id="MCW6037878.1"/>
    </source>
</evidence>
<keyword evidence="4 7" id="KW-0812">Transmembrane</keyword>
<evidence type="ECO:0000256" key="7">
    <source>
        <dbReference type="SAM" id="Phobius"/>
    </source>
</evidence>
<dbReference type="Proteomes" id="UP001526426">
    <property type="component" value="Unassembled WGS sequence"/>
</dbReference>
<feature type="transmembrane region" description="Helical" evidence="7">
    <location>
        <begin position="197"/>
        <end position="217"/>
    </location>
</feature>
<evidence type="ECO:0000256" key="1">
    <source>
        <dbReference type="ARBA" id="ARBA00004651"/>
    </source>
</evidence>
<feature type="transmembrane region" description="Helical" evidence="7">
    <location>
        <begin position="105"/>
        <end position="123"/>
    </location>
</feature>
<dbReference type="Pfam" id="PF00892">
    <property type="entry name" value="EamA"/>
    <property type="match status" value="2"/>
</dbReference>
<keyword evidence="5 7" id="KW-1133">Transmembrane helix</keyword>
<feature type="transmembrane region" description="Helical" evidence="7">
    <location>
        <begin position="12"/>
        <end position="34"/>
    </location>
</feature>
<keyword evidence="10" id="KW-1185">Reference proteome</keyword>
<keyword evidence="3" id="KW-1003">Cell membrane</keyword>
<keyword evidence="6 7" id="KW-0472">Membrane</keyword>
<feature type="transmembrane region" description="Helical" evidence="7">
    <location>
        <begin position="41"/>
        <end position="62"/>
    </location>
</feature>
<evidence type="ECO:0000256" key="2">
    <source>
        <dbReference type="ARBA" id="ARBA00007362"/>
    </source>
</evidence>
<evidence type="ECO:0000256" key="4">
    <source>
        <dbReference type="ARBA" id="ARBA00022692"/>
    </source>
</evidence>
<dbReference type="InterPro" id="IPR037185">
    <property type="entry name" value="EmrE-like"/>
</dbReference>
<comment type="similarity">
    <text evidence="2">Belongs to the EamA transporter family.</text>
</comment>
<comment type="caution">
    <text evidence="9">The sequence shown here is derived from an EMBL/GenBank/DDBJ whole genome shotgun (WGS) entry which is preliminary data.</text>
</comment>
<dbReference type="InterPro" id="IPR000620">
    <property type="entry name" value="EamA_dom"/>
</dbReference>
<feature type="domain" description="EamA" evidence="8">
    <location>
        <begin position="12"/>
        <end position="145"/>
    </location>
</feature>
<dbReference type="PANTHER" id="PTHR32322:SF18">
    <property type="entry name" value="S-ADENOSYLMETHIONINE_S-ADENOSYLHOMOCYSTEINE TRANSPORTER"/>
    <property type="match status" value="1"/>
</dbReference>
<feature type="transmembrane region" description="Helical" evidence="7">
    <location>
        <begin position="163"/>
        <end position="185"/>
    </location>
</feature>
<comment type="subcellular location">
    <subcellularLocation>
        <location evidence="1">Cell membrane</location>
        <topology evidence="1">Multi-pass membrane protein</topology>
    </subcellularLocation>
</comment>
<evidence type="ECO:0000256" key="3">
    <source>
        <dbReference type="ARBA" id="ARBA00022475"/>
    </source>
</evidence>